<dbReference type="InterPro" id="IPR019587">
    <property type="entry name" value="Polyketide_cyclase/dehydratase"/>
</dbReference>
<keyword evidence="2" id="KW-1185">Reference proteome</keyword>
<dbReference type="Proteomes" id="UP000306113">
    <property type="component" value="Unassembled WGS sequence"/>
</dbReference>
<dbReference type="AlphaFoldDB" id="A0A4S3MCT6"/>
<protein>
    <submittedName>
        <fullName evidence="1">SRPBCC family protein</fullName>
    </submittedName>
</protein>
<sequence>MEITTREDIAAPADYVFECLSDFQSFEKAALRRGAEVERVDGDGPLGPGAKWRVNFSFRGKPREISVELVDYEPTEKACYRAVGQGMEALMQIELLPMSRTRTRMATTVGMEAKTLSARLLLQSLKLAKGQIGRRFEGMMADYARQLEKRHTKMGAH</sequence>
<proteinExistence type="predicted"/>
<dbReference type="InterPro" id="IPR023393">
    <property type="entry name" value="START-like_dom_sf"/>
</dbReference>
<organism evidence="1 2">
    <name type="scientific">Thalassobius vesicularis</name>
    <dbReference type="NCBI Taxonomy" id="1294297"/>
    <lineage>
        <taxon>Bacteria</taxon>
        <taxon>Pseudomonadati</taxon>
        <taxon>Pseudomonadota</taxon>
        <taxon>Alphaproteobacteria</taxon>
        <taxon>Rhodobacterales</taxon>
        <taxon>Roseobacteraceae</taxon>
        <taxon>Thalassovita</taxon>
    </lineage>
</organism>
<reference evidence="1 2" key="1">
    <citation type="submission" date="2019-04" db="EMBL/GenBank/DDBJ databases">
        <title>Draft genome sequence of Youngimonas vesicularis.</title>
        <authorList>
            <person name="Hameed A."/>
        </authorList>
    </citation>
    <scope>NUCLEOTIDE SEQUENCE [LARGE SCALE GENOMIC DNA]</scope>
    <source>
        <strain evidence="1 2">CC-AMW-E</strain>
    </source>
</reference>
<evidence type="ECO:0000313" key="1">
    <source>
        <dbReference type="EMBL" id="THD76490.1"/>
    </source>
</evidence>
<dbReference type="OrthoDB" id="7860307at2"/>
<comment type="caution">
    <text evidence="1">The sequence shown here is derived from an EMBL/GenBank/DDBJ whole genome shotgun (WGS) entry which is preliminary data.</text>
</comment>
<dbReference type="SUPFAM" id="SSF55961">
    <property type="entry name" value="Bet v1-like"/>
    <property type="match status" value="1"/>
</dbReference>
<dbReference type="Gene3D" id="3.30.530.20">
    <property type="match status" value="1"/>
</dbReference>
<gene>
    <name evidence="1" type="ORF">E7681_01210</name>
</gene>
<dbReference type="Pfam" id="PF10604">
    <property type="entry name" value="Polyketide_cyc2"/>
    <property type="match status" value="1"/>
</dbReference>
<dbReference type="RefSeq" id="WP_136337434.1">
    <property type="nucleotide sequence ID" value="NZ_SSMD01000001.1"/>
</dbReference>
<evidence type="ECO:0000313" key="2">
    <source>
        <dbReference type="Proteomes" id="UP000306113"/>
    </source>
</evidence>
<accession>A0A4S3MCT6</accession>
<dbReference type="CDD" id="cd07812">
    <property type="entry name" value="SRPBCC"/>
    <property type="match status" value="1"/>
</dbReference>
<dbReference type="EMBL" id="SSMD01000001">
    <property type="protein sequence ID" value="THD76490.1"/>
    <property type="molecule type" value="Genomic_DNA"/>
</dbReference>
<name>A0A4S3MCT6_9RHOB</name>